<dbReference type="AlphaFoldDB" id="A0AAN7U5R4"/>
<organism evidence="3 4">
    <name type="scientific">Dictyostelium firmibasis</name>
    <dbReference type="NCBI Taxonomy" id="79012"/>
    <lineage>
        <taxon>Eukaryota</taxon>
        <taxon>Amoebozoa</taxon>
        <taxon>Evosea</taxon>
        <taxon>Eumycetozoa</taxon>
        <taxon>Dictyostelia</taxon>
        <taxon>Dictyosteliales</taxon>
        <taxon>Dictyosteliaceae</taxon>
        <taxon>Dictyostelium</taxon>
    </lineage>
</organism>
<keyword evidence="2" id="KW-0732">Signal</keyword>
<feature type="region of interest" description="Disordered" evidence="1">
    <location>
        <begin position="128"/>
        <end position="180"/>
    </location>
</feature>
<feature type="signal peptide" evidence="2">
    <location>
        <begin position="1"/>
        <end position="20"/>
    </location>
</feature>
<feature type="chain" id="PRO_5042907805" evidence="2">
    <location>
        <begin position="21"/>
        <end position="202"/>
    </location>
</feature>
<name>A0AAN7U5R4_9MYCE</name>
<gene>
    <name evidence="3" type="ORF">RB653_000258</name>
</gene>
<proteinExistence type="predicted"/>
<comment type="caution">
    <text evidence="3">The sequence shown here is derived from an EMBL/GenBank/DDBJ whole genome shotgun (WGS) entry which is preliminary data.</text>
</comment>
<sequence>MKLLNNLFLLAVICVISVNGKELEGTPDPSTVYNLFQMSSSNGACDPAGTNSPDANVNVSVDKCSSVCSKNIKISSTSTSNQFTLQTYNDNGCSQATSDQALTFTCTDNNKKQIGTSIYSVICSTGGNSTTTTSVAPSTTSVAPSATTTTSVAPSTTPQVTQTPTQSVTPVPSTTGTTTGSSSTIVASFGLIISALLASLAL</sequence>
<accession>A0AAN7U5R4</accession>
<evidence type="ECO:0000256" key="1">
    <source>
        <dbReference type="SAM" id="MobiDB-lite"/>
    </source>
</evidence>
<evidence type="ECO:0000256" key="2">
    <source>
        <dbReference type="SAM" id="SignalP"/>
    </source>
</evidence>
<evidence type="ECO:0000313" key="4">
    <source>
        <dbReference type="Proteomes" id="UP001344447"/>
    </source>
</evidence>
<reference evidence="3 4" key="1">
    <citation type="submission" date="2023-11" db="EMBL/GenBank/DDBJ databases">
        <title>Dfirmibasis_genome.</title>
        <authorList>
            <person name="Edelbroek B."/>
            <person name="Kjellin J."/>
            <person name="Jerlstrom-Hultqvist J."/>
            <person name="Soderbom F."/>
        </authorList>
    </citation>
    <scope>NUCLEOTIDE SEQUENCE [LARGE SCALE GENOMIC DNA]</scope>
    <source>
        <strain evidence="3 4">TNS-C-14</strain>
    </source>
</reference>
<protein>
    <submittedName>
        <fullName evidence="3">Uncharacterized protein</fullName>
    </submittedName>
</protein>
<evidence type="ECO:0000313" key="3">
    <source>
        <dbReference type="EMBL" id="KAK5580243.1"/>
    </source>
</evidence>
<dbReference type="Proteomes" id="UP001344447">
    <property type="component" value="Unassembled WGS sequence"/>
</dbReference>
<keyword evidence="4" id="KW-1185">Reference proteome</keyword>
<dbReference type="EMBL" id="JAVFKY010000002">
    <property type="protein sequence ID" value="KAK5580243.1"/>
    <property type="molecule type" value="Genomic_DNA"/>
</dbReference>